<feature type="compositionally biased region" description="Polar residues" evidence="1">
    <location>
        <begin position="559"/>
        <end position="571"/>
    </location>
</feature>
<feature type="region of interest" description="Disordered" evidence="1">
    <location>
        <begin position="482"/>
        <end position="525"/>
    </location>
</feature>
<proteinExistence type="predicted"/>
<feature type="region of interest" description="Disordered" evidence="1">
    <location>
        <begin position="379"/>
        <end position="468"/>
    </location>
</feature>
<evidence type="ECO:0000313" key="5">
    <source>
        <dbReference type="Proteomes" id="UP001374579"/>
    </source>
</evidence>
<feature type="region of interest" description="Disordered" evidence="1">
    <location>
        <begin position="559"/>
        <end position="630"/>
    </location>
</feature>
<keyword evidence="3" id="KW-0732">Signal</keyword>
<protein>
    <submittedName>
        <fullName evidence="4">Uncharacterized protein</fullName>
    </submittedName>
</protein>
<accession>A0AAN9BHI5</accession>
<sequence>MGNKLCWITALAALSMFCHCKLDPPTKNTVTRDVDHTIITRAVFNDSDHAVYRSKSDNKQNADVSGYPALNTTNLMQVYDVCFPQATDEFQCDAFPGNIIVDYDCVQGPVHDPCYSLETNLQTITLRRHWKTPPDSPNWTDSERECKCRISSPVSQKFEMTAVNLYAESNDSDSLIKVISLSSNPSIYIPLGLTPYPRNKTIQSKRVTVKFHNNLKTAVQIVTINASNSNLNIYCEGHDDLTTTIKPFSHDVTSVDALDAETATDGNFTLQPVIASFSFPLRDVVVGSVLTTVLLIILIVVVRACRRKHRRPLSQCRKRQQMAFWSRFSIIRNPAVTNRPSLNLYSADELILRDDLDAVPEDCISFRSVSSRITTNTYRPASAAPVPPTPPADPPLHPPQFLSMLQHPTPSTPQTSQAEAEASTSTLSQPLAAPRKITPIGAARSRESPSSPTEAASSNNDSSLSACNPVASASSMTKCSSRKAPIGASTSCESPSSPTEALSSIKDSPFSACNPVPSSSSMTQIVGRKARNPATNPYTHAPRLGTQCMLATMPRLSSSMNDELNHSSPSAVVSRPRGIPPKPKRRLLRQMSDDVVARCLQGRHQDGGGEGGSENSSSWLYEDANTVIPE</sequence>
<name>A0AAN9BHI5_9CAEN</name>
<feature type="compositionally biased region" description="Polar residues" evidence="1">
    <location>
        <begin position="406"/>
        <end position="429"/>
    </location>
</feature>
<keyword evidence="2" id="KW-0812">Transmembrane</keyword>
<keyword evidence="5" id="KW-1185">Reference proteome</keyword>
<reference evidence="4 5" key="1">
    <citation type="submission" date="2024-02" db="EMBL/GenBank/DDBJ databases">
        <title>Chromosome-scale genome assembly of the rough periwinkle Littorina saxatilis.</title>
        <authorList>
            <person name="De Jode A."/>
            <person name="Faria R."/>
            <person name="Formenti G."/>
            <person name="Sims Y."/>
            <person name="Smith T.P."/>
            <person name="Tracey A."/>
            <person name="Wood J.M.D."/>
            <person name="Zagrodzka Z.B."/>
            <person name="Johannesson K."/>
            <person name="Butlin R.K."/>
            <person name="Leder E.H."/>
        </authorList>
    </citation>
    <scope>NUCLEOTIDE SEQUENCE [LARGE SCALE GENOMIC DNA]</scope>
    <source>
        <strain evidence="4">Snail1</strain>
        <tissue evidence="4">Muscle</tissue>
    </source>
</reference>
<feature type="compositionally biased region" description="Pro residues" evidence="1">
    <location>
        <begin position="385"/>
        <end position="398"/>
    </location>
</feature>
<evidence type="ECO:0000256" key="2">
    <source>
        <dbReference type="SAM" id="Phobius"/>
    </source>
</evidence>
<feature type="transmembrane region" description="Helical" evidence="2">
    <location>
        <begin position="284"/>
        <end position="305"/>
    </location>
</feature>
<feature type="compositionally biased region" description="Low complexity" evidence="1">
    <location>
        <begin position="488"/>
        <end position="501"/>
    </location>
</feature>
<dbReference type="AlphaFoldDB" id="A0AAN9BHI5"/>
<feature type="signal peptide" evidence="3">
    <location>
        <begin position="1"/>
        <end position="20"/>
    </location>
</feature>
<comment type="caution">
    <text evidence="4">The sequence shown here is derived from an EMBL/GenBank/DDBJ whole genome shotgun (WGS) entry which is preliminary data.</text>
</comment>
<evidence type="ECO:0000256" key="1">
    <source>
        <dbReference type="SAM" id="MobiDB-lite"/>
    </source>
</evidence>
<keyword evidence="2" id="KW-0472">Membrane</keyword>
<gene>
    <name evidence="4" type="ORF">V1264_016682</name>
</gene>
<evidence type="ECO:0000313" key="4">
    <source>
        <dbReference type="EMBL" id="KAK7105276.1"/>
    </source>
</evidence>
<keyword evidence="2" id="KW-1133">Transmembrane helix</keyword>
<dbReference type="EMBL" id="JBAMIC010000007">
    <property type="protein sequence ID" value="KAK7105276.1"/>
    <property type="molecule type" value="Genomic_DNA"/>
</dbReference>
<organism evidence="4 5">
    <name type="scientific">Littorina saxatilis</name>
    <dbReference type="NCBI Taxonomy" id="31220"/>
    <lineage>
        <taxon>Eukaryota</taxon>
        <taxon>Metazoa</taxon>
        <taxon>Spiralia</taxon>
        <taxon>Lophotrochozoa</taxon>
        <taxon>Mollusca</taxon>
        <taxon>Gastropoda</taxon>
        <taxon>Caenogastropoda</taxon>
        <taxon>Littorinimorpha</taxon>
        <taxon>Littorinoidea</taxon>
        <taxon>Littorinidae</taxon>
        <taxon>Littorina</taxon>
    </lineage>
</organism>
<dbReference type="Proteomes" id="UP001374579">
    <property type="component" value="Unassembled WGS sequence"/>
</dbReference>
<feature type="chain" id="PRO_5042897543" evidence="3">
    <location>
        <begin position="21"/>
        <end position="630"/>
    </location>
</feature>
<evidence type="ECO:0000256" key="3">
    <source>
        <dbReference type="SAM" id="SignalP"/>
    </source>
</evidence>
<feature type="compositionally biased region" description="Low complexity" evidence="1">
    <location>
        <begin position="448"/>
        <end position="468"/>
    </location>
</feature>